<proteinExistence type="predicted"/>
<protein>
    <submittedName>
        <fullName evidence="1">Uncharacterized protein</fullName>
    </submittedName>
</protein>
<dbReference type="EMBL" id="FNVK01000066">
    <property type="protein sequence ID" value="SEG22150.1"/>
    <property type="molecule type" value="Genomic_DNA"/>
</dbReference>
<reference evidence="1 2" key="1">
    <citation type="submission" date="2016-10" db="EMBL/GenBank/DDBJ databases">
        <authorList>
            <person name="de Groot N.N."/>
        </authorList>
    </citation>
    <scope>NUCLEOTIDE SEQUENCE [LARGE SCALE GENOMIC DNA]</scope>
    <source>
        <strain evidence="1 2">Nl13</strain>
    </source>
</reference>
<accession>A0A1H5YET2</accession>
<dbReference type="Proteomes" id="UP000236751">
    <property type="component" value="Unassembled WGS sequence"/>
</dbReference>
<name>A0A1H5YET2_NITMU</name>
<dbReference type="AlphaFoldDB" id="A0A1H5YET2"/>
<feature type="non-terminal residue" evidence="1">
    <location>
        <position position="33"/>
    </location>
</feature>
<evidence type="ECO:0000313" key="2">
    <source>
        <dbReference type="Proteomes" id="UP000236751"/>
    </source>
</evidence>
<sequence length="33" mass="3773">MVRRRRGQGPLQCFCTLPRFLGRLCSSANALQH</sequence>
<evidence type="ECO:0000313" key="1">
    <source>
        <dbReference type="EMBL" id="SEG22150.1"/>
    </source>
</evidence>
<gene>
    <name evidence="1" type="ORF">SAMN05216403_1661</name>
</gene>
<organism evidence="1 2">
    <name type="scientific">Nitrosospira multiformis (strain ATCC 25196 / NCIMB 11849 / C 71)</name>
    <dbReference type="NCBI Taxonomy" id="323848"/>
    <lineage>
        <taxon>Bacteria</taxon>
        <taxon>Pseudomonadati</taxon>
        <taxon>Pseudomonadota</taxon>
        <taxon>Betaproteobacteria</taxon>
        <taxon>Nitrosomonadales</taxon>
        <taxon>Nitrosomonadaceae</taxon>
        <taxon>Nitrosospira</taxon>
    </lineage>
</organism>